<evidence type="ECO:0000256" key="5">
    <source>
        <dbReference type="ARBA" id="ARBA00022822"/>
    </source>
</evidence>
<dbReference type="NCBIfam" id="NF001377">
    <property type="entry name" value="PRK00278.2-4"/>
    <property type="match status" value="1"/>
</dbReference>
<comment type="catalytic activity">
    <reaction evidence="1 8">
        <text>1-(2-carboxyphenylamino)-1-deoxy-D-ribulose 5-phosphate + H(+) = (1S,2R)-1-C-(indol-3-yl)glycerol 3-phosphate + CO2 + H2O</text>
        <dbReference type="Rhea" id="RHEA:23476"/>
        <dbReference type="ChEBI" id="CHEBI:15377"/>
        <dbReference type="ChEBI" id="CHEBI:15378"/>
        <dbReference type="ChEBI" id="CHEBI:16526"/>
        <dbReference type="ChEBI" id="CHEBI:58613"/>
        <dbReference type="ChEBI" id="CHEBI:58866"/>
        <dbReference type="EC" id="4.1.1.48"/>
    </reaction>
</comment>
<keyword evidence="11" id="KW-1185">Reference proteome</keyword>
<evidence type="ECO:0000256" key="7">
    <source>
        <dbReference type="ARBA" id="ARBA00023239"/>
    </source>
</evidence>
<proteinExistence type="inferred from homology"/>
<dbReference type="FunFam" id="3.20.20.70:FF:000024">
    <property type="entry name" value="Indole-3-glycerol phosphate synthase"/>
    <property type="match status" value="1"/>
</dbReference>
<dbReference type="Pfam" id="PF00218">
    <property type="entry name" value="IGPS"/>
    <property type="match status" value="1"/>
</dbReference>
<feature type="domain" description="Indole-3-glycerol phosphate synthase" evidence="9">
    <location>
        <begin position="5"/>
        <end position="263"/>
    </location>
</feature>
<evidence type="ECO:0000313" key="11">
    <source>
        <dbReference type="Proteomes" id="UP000306236"/>
    </source>
</evidence>
<evidence type="ECO:0000313" key="10">
    <source>
        <dbReference type="EMBL" id="THJ35276.1"/>
    </source>
</evidence>
<dbReference type="RefSeq" id="WP_136405473.1">
    <property type="nucleotide sequence ID" value="NZ_SSWX01000004.1"/>
</dbReference>
<dbReference type="UniPathway" id="UPA00035">
    <property type="reaction ID" value="UER00043"/>
</dbReference>
<evidence type="ECO:0000256" key="6">
    <source>
        <dbReference type="ARBA" id="ARBA00023141"/>
    </source>
</evidence>
<dbReference type="InterPro" id="IPR001468">
    <property type="entry name" value="Indole-3-GlycerolPSynthase_CS"/>
</dbReference>
<dbReference type="InterPro" id="IPR013785">
    <property type="entry name" value="Aldolase_TIM"/>
</dbReference>
<dbReference type="PANTHER" id="PTHR22854">
    <property type="entry name" value="TRYPTOPHAN BIOSYNTHESIS PROTEIN"/>
    <property type="match status" value="1"/>
</dbReference>
<keyword evidence="5 8" id="KW-0822">Tryptophan biosynthesis</keyword>
<keyword evidence="6 8" id="KW-0057">Aromatic amino acid biosynthesis</keyword>
<dbReference type="Gene3D" id="3.20.20.70">
    <property type="entry name" value="Aldolase class I"/>
    <property type="match status" value="1"/>
</dbReference>
<accession>A0A4S5BYZ6</accession>
<dbReference type="PROSITE" id="PS00614">
    <property type="entry name" value="IGPS"/>
    <property type="match status" value="1"/>
</dbReference>
<comment type="caution">
    <text evidence="10">The sequence shown here is derived from an EMBL/GenBank/DDBJ whole genome shotgun (WGS) entry which is preliminary data.</text>
</comment>
<keyword evidence="7 8" id="KW-0456">Lyase</keyword>
<dbReference type="SUPFAM" id="SSF51366">
    <property type="entry name" value="Ribulose-phoshate binding barrel"/>
    <property type="match status" value="1"/>
</dbReference>
<comment type="pathway">
    <text evidence="2 8">Amino-acid biosynthesis; L-tryptophan biosynthesis; L-tryptophan from chorismate: step 4/5.</text>
</comment>
<evidence type="ECO:0000259" key="9">
    <source>
        <dbReference type="Pfam" id="PF00218"/>
    </source>
</evidence>
<dbReference type="HAMAP" id="MF_00134_B">
    <property type="entry name" value="IGPS_B"/>
    <property type="match status" value="1"/>
</dbReference>
<organism evidence="10 11">
    <name type="scientific">Lampropedia aestuarii</name>
    <dbReference type="NCBI Taxonomy" id="2562762"/>
    <lineage>
        <taxon>Bacteria</taxon>
        <taxon>Pseudomonadati</taxon>
        <taxon>Pseudomonadota</taxon>
        <taxon>Betaproteobacteria</taxon>
        <taxon>Burkholderiales</taxon>
        <taxon>Comamonadaceae</taxon>
        <taxon>Lampropedia</taxon>
    </lineage>
</organism>
<gene>
    <name evidence="8 10" type="primary">trpC</name>
    <name evidence="10" type="ORF">E8K88_04600</name>
</gene>
<keyword evidence="4 8" id="KW-0210">Decarboxylase</keyword>
<sequence>MSDILEKIIAVKHEEIAAAQRKIPLTAIRADAESRILTRDFAGALRNKIAKGQAAVIAEVKKASPSKGLLRQEFFPSDIAQSYAEGDGKTSAACLSVLTDKQFFQGSIDYLKQARASVDLPVLRKDFMVAPYHIYESRAMGADAVLLIVAALDDGLMAEMEAIATSLDMAVLIEVHDQAELDRALRHLKSPLLGINNRNLRTFETSLNTTLSLKKNIPADRLLITESGIGTQQDVQTMRDAGVHAFLVGETFMRAPEPGLALADLFGPVDQA</sequence>
<dbReference type="InterPro" id="IPR011060">
    <property type="entry name" value="RibuloseP-bd_barrel"/>
</dbReference>
<dbReference type="PANTHER" id="PTHR22854:SF2">
    <property type="entry name" value="INDOLE-3-GLYCEROL-PHOSPHATE SYNTHASE"/>
    <property type="match status" value="1"/>
</dbReference>
<comment type="similarity">
    <text evidence="8">Belongs to the TrpC family.</text>
</comment>
<dbReference type="CDD" id="cd00331">
    <property type="entry name" value="IGPS"/>
    <property type="match status" value="1"/>
</dbReference>
<keyword evidence="3 8" id="KW-0028">Amino-acid biosynthesis</keyword>
<dbReference type="GO" id="GO:0004425">
    <property type="term" value="F:indole-3-glycerol-phosphate synthase activity"/>
    <property type="evidence" value="ECO:0007669"/>
    <property type="project" value="UniProtKB-UniRule"/>
</dbReference>
<evidence type="ECO:0000256" key="1">
    <source>
        <dbReference type="ARBA" id="ARBA00001633"/>
    </source>
</evidence>
<evidence type="ECO:0000256" key="8">
    <source>
        <dbReference type="HAMAP-Rule" id="MF_00134"/>
    </source>
</evidence>
<dbReference type="NCBIfam" id="NF001373">
    <property type="entry name" value="PRK00278.1-6"/>
    <property type="match status" value="1"/>
</dbReference>
<evidence type="ECO:0000256" key="2">
    <source>
        <dbReference type="ARBA" id="ARBA00004696"/>
    </source>
</evidence>
<evidence type="ECO:0000256" key="4">
    <source>
        <dbReference type="ARBA" id="ARBA00022793"/>
    </source>
</evidence>
<dbReference type="EC" id="4.1.1.48" evidence="8"/>
<dbReference type="AlphaFoldDB" id="A0A4S5BYZ6"/>
<dbReference type="InterPro" id="IPR045186">
    <property type="entry name" value="Indole-3-glycerol_P_synth"/>
</dbReference>
<reference evidence="10 11" key="1">
    <citation type="submission" date="2019-04" db="EMBL/GenBank/DDBJ databases">
        <title>Lampropedia sp YIM MLB12 draf genome.</title>
        <authorList>
            <person name="Wang Y.-X."/>
        </authorList>
    </citation>
    <scope>NUCLEOTIDE SEQUENCE [LARGE SCALE GENOMIC DNA]</scope>
    <source>
        <strain evidence="10 11">YIM MLB12</strain>
    </source>
</reference>
<dbReference type="OrthoDB" id="9804217at2"/>
<dbReference type="GO" id="GO:0000162">
    <property type="term" value="P:L-tryptophan biosynthetic process"/>
    <property type="evidence" value="ECO:0007669"/>
    <property type="project" value="UniProtKB-UniRule"/>
</dbReference>
<dbReference type="EMBL" id="SSWX01000004">
    <property type="protein sequence ID" value="THJ35276.1"/>
    <property type="molecule type" value="Genomic_DNA"/>
</dbReference>
<protein>
    <recommendedName>
        <fullName evidence="8">Indole-3-glycerol phosphate synthase</fullName>
        <shortName evidence="8">IGPS</shortName>
        <ecNumber evidence="8">4.1.1.48</ecNumber>
    </recommendedName>
</protein>
<dbReference type="InterPro" id="IPR013798">
    <property type="entry name" value="Indole-3-glycerol_P_synth_dom"/>
</dbReference>
<evidence type="ECO:0000256" key="3">
    <source>
        <dbReference type="ARBA" id="ARBA00022605"/>
    </source>
</evidence>
<name>A0A4S5BYZ6_9BURK</name>
<dbReference type="Proteomes" id="UP000306236">
    <property type="component" value="Unassembled WGS sequence"/>
</dbReference>
<dbReference type="GO" id="GO:0004640">
    <property type="term" value="F:phosphoribosylanthranilate isomerase activity"/>
    <property type="evidence" value="ECO:0007669"/>
    <property type="project" value="TreeGrafter"/>
</dbReference>